<feature type="domain" description="Zn(2)-C6 fungal-type" evidence="5">
    <location>
        <begin position="24"/>
        <end position="55"/>
    </location>
</feature>
<feature type="region of interest" description="Disordered" evidence="4">
    <location>
        <begin position="660"/>
        <end position="700"/>
    </location>
</feature>
<dbReference type="GO" id="GO:0005634">
    <property type="term" value="C:nucleus"/>
    <property type="evidence" value="ECO:0007669"/>
    <property type="project" value="UniProtKB-SubCell"/>
</dbReference>
<dbReference type="InterPro" id="IPR001138">
    <property type="entry name" value="Zn2Cys6_DnaBD"/>
</dbReference>
<dbReference type="InterPro" id="IPR007219">
    <property type="entry name" value="XnlR_reg_dom"/>
</dbReference>
<name>A0A6A5WSS2_9PLEO</name>
<dbReference type="GO" id="GO:0003677">
    <property type="term" value="F:DNA binding"/>
    <property type="evidence" value="ECO:0007669"/>
    <property type="project" value="InterPro"/>
</dbReference>
<dbReference type="InterPro" id="IPR050613">
    <property type="entry name" value="Sec_Metabolite_Reg"/>
</dbReference>
<evidence type="ECO:0000313" key="6">
    <source>
        <dbReference type="EMBL" id="KAF2004883.1"/>
    </source>
</evidence>
<protein>
    <recommendedName>
        <fullName evidence="5">Zn(2)-C6 fungal-type domain-containing protein</fullName>
    </recommendedName>
</protein>
<comment type="subcellular location">
    <subcellularLocation>
        <location evidence="1">Nucleus</location>
    </subcellularLocation>
</comment>
<accession>A0A6A5WSS2</accession>
<evidence type="ECO:0000259" key="5">
    <source>
        <dbReference type="PROSITE" id="PS50048"/>
    </source>
</evidence>
<keyword evidence="2" id="KW-0479">Metal-binding</keyword>
<evidence type="ECO:0000256" key="3">
    <source>
        <dbReference type="ARBA" id="ARBA00023242"/>
    </source>
</evidence>
<dbReference type="GO" id="GO:0008270">
    <property type="term" value="F:zinc ion binding"/>
    <property type="evidence" value="ECO:0007669"/>
    <property type="project" value="InterPro"/>
</dbReference>
<dbReference type="Pfam" id="PF04082">
    <property type="entry name" value="Fungal_trans"/>
    <property type="match status" value="1"/>
</dbReference>
<dbReference type="CDD" id="cd00067">
    <property type="entry name" value="GAL4"/>
    <property type="match status" value="1"/>
</dbReference>
<dbReference type="SMART" id="SM00066">
    <property type="entry name" value="GAL4"/>
    <property type="match status" value="1"/>
</dbReference>
<evidence type="ECO:0000256" key="4">
    <source>
        <dbReference type="SAM" id="MobiDB-lite"/>
    </source>
</evidence>
<feature type="compositionally biased region" description="Polar residues" evidence="4">
    <location>
        <begin position="660"/>
        <end position="692"/>
    </location>
</feature>
<dbReference type="SUPFAM" id="SSF57701">
    <property type="entry name" value="Zn2/Cys6 DNA-binding domain"/>
    <property type="match status" value="1"/>
</dbReference>
<dbReference type="GO" id="GO:0006351">
    <property type="term" value="P:DNA-templated transcription"/>
    <property type="evidence" value="ECO:0007669"/>
    <property type="project" value="InterPro"/>
</dbReference>
<dbReference type="EMBL" id="ML977565">
    <property type="protein sequence ID" value="KAF2004883.1"/>
    <property type="molecule type" value="Genomic_DNA"/>
</dbReference>
<dbReference type="AlphaFoldDB" id="A0A6A5WSS2"/>
<keyword evidence="3" id="KW-0539">Nucleus</keyword>
<dbReference type="InterPro" id="IPR036864">
    <property type="entry name" value="Zn2-C6_fun-type_DNA-bd_sf"/>
</dbReference>
<evidence type="ECO:0000313" key="7">
    <source>
        <dbReference type="Proteomes" id="UP000799779"/>
    </source>
</evidence>
<organism evidence="6 7">
    <name type="scientific">Amniculicola lignicola CBS 123094</name>
    <dbReference type="NCBI Taxonomy" id="1392246"/>
    <lineage>
        <taxon>Eukaryota</taxon>
        <taxon>Fungi</taxon>
        <taxon>Dikarya</taxon>
        <taxon>Ascomycota</taxon>
        <taxon>Pezizomycotina</taxon>
        <taxon>Dothideomycetes</taxon>
        <taxon>Pleosporomycetidae</taxon>
        <taxon>Pleosporales</taxon>
        <taxon>Amniculicolaceae</taxon>
        <taxon>Amniculicola</taxon>
    </lineage>
</organism>
<dbReference type="PROSITE" id="PS50048">
    <property type="entry name" value="ZN2_CY6_FUNGAL_2"/>
    <property type="match status" value="1"/>
</dbReference>
<dbReference type="PROSITE" id="PS00463">
    <property type="entry name" value="ZN2_CY6_FUNGAL_1"/>
    <property type="match status" value="1"/>
</dbReference>
<dbReference type="PANTHER" id="PTHR31001">
    <property type="entry name" value="UNCHARACTERIZED TRANSCRIPTIONAL REGULATORY PROTEIN"/>
    <property type="match status" value="1"/>
</dbReference>
<reference evidence="6" key="1">
    <citation type="journal article" date="2020" name="Stud. Mycol.">
        <title>101 Dothideomycetes genomes: a test case for predicting lifestyles and emergence of pathogens.</title>
        <authorList>
            <person name="Haridas S."/>
            <person name="Albert R."/>
            <person name="Binder M."/>
            <person name="Bloem J."/>
            <person name="Labutti K."/>
            <person name="Salamov A."/>
            <person name="Andreopoulos B."/>
            <person name="Baker S."/>
            <person name="Barry K."/>
            <person name="Bills G."/>
            <person name="Bluhm B."/>
            <person name="Cannon C."/>
            <person name="Castanera R."/>
            <person name="Culley D."/>
            <person name="Daum C."/>
            <person name="Ezra D."/>
            <person name="Gonzalez J."/>
            <person name="Henrissat B."/>
            <person name="Kuo A."/>
            <person name="Liang C."/>
            <person name="Lipzen A."/>
            <person name="Lutzoni F."/>
            <person name="Magnuson J."/>
            <person name="Mondo S."/>
            <person name="Nolan M."/>
            <person name="Ohm R."/>
            <person name="Pangilinan J."/>
            <person name="Park H.-J."/>
            <person name="Ramirez L."/>
            <person name="Alfaro M."/>
            <person name="Sun H."/>
            <person name="Tritt A."/>
            <person name="Yoshinaga Y."/>
            <person name="Zwiers L.-H."/>
            <person name="Turgeon B."/>
            <person name="Goodwin S."/>
            <person name="Spatafora J."/>
            <person name="Crous P."/>
            <person name="Grigoriev I."/>
        </authorList>
    </citation>
    <scope>NUCLEOTIDE SEQUENCE</scope>
    <source>
        <strain evidence="6">CBS 123094</strain>
    </source>
</reference>
<dbReference type="GO" id="GO:0000981">
    <property type="term" value="F:DNA-binding transcription factor activity, RNA polymerase II-specific"/>
    <property type="evidence" value="ECO:0007669"/>
    <property type="project" value="InterPro"/>
</dbReference>
<sequence length="747" mass="84760">MNSDSQPPHRVVPPSRRRDKPILSCNLCRRRKLKCDRQQPCKTCADRGLSLSCIYSPSGPRQTSETRAAPHNVYDRIAQLERLVTSLVEAKDGHGGDGTPPSVVSSNNHIPGSKPLPAGRNDTPPTDVPGTPDLVKMDEDEMRYTNSGHWTSVLDGIAELKEHLDDISREAELLPEPTGPILLFGRQRHATQSELLAAIPLRSEADPLVEIYFSIMQIHAALLHKPTFFREYEKFWENPYETPVIWLGLLFSMMCIGTRFQSIRDQYIGGICLEAASPLAAARMDFYREKAVQSFILANYPKCPPFAIEAFLHYFITELFRSSDTQYASFILIGIVMRMAFRAGYHRDPSRFPNIPPAQAEMRRRTWAMILQFDIQSSTQHGMPRMIQRFQYDVQEPHNLEEEDLHDDLVELPPSRPETDSTGMLYILTRGRVLDVLAQVIDLTNTPTPPAYEEVMSLDTNLREVYNSIPQSWKKVRAKDFVCEDSDDAIRRLYLVLAFLKCVMMLHRPYFLLGRTDERYEYSRQACLDAALELLEYQRMIEKESQPGGGLWSFRWKVWSLSWRLSSVINHDCLLAASILSLDLDRDLQAPIQVVQDPGSERIRFKPGRGHPLREEIIEALKGAYEIWSLASAKSQEARKVTAALELVLGKADAIAKSQESANVTLPPNTRGPQSTSFDFGSQSHVNSSQHPISLDSFPDPDNSQFVPPFPIGDIPMDFRGNFDWGDIDPDFSYPVFEQDLQGNYLG</sequence>
<dbReference type="Proteomes" id="UP000799779">
    <property type="component" value="Unassembled WGS sequence"/>
</dbReference>
<dbReference type="PANTHER" id="PTHR31001:SF49">
    <property type="entry name" value="ZN(II)2CYS6 TRANSCRIPTION FACTOR (EUROFUNG)"/>
    <property type="match status" value="1"/>
</dbReference>
<feature type="region of interest" description="Disordered" evidence="4">
    <location>
        <begin position="90"/>
        <end position="128"/>
    </location>
</feature>
<proteinExistence type="predicted"/>
<dbReference type="OrthoDB" id="4934715at2759"/>
<evidence type="ECO:0000256" key="1">
    <source>
        <dbReference type="ARBA" id="ARBA00004123"/>
    </source>
</evidence>
<keyword evidence="7" id="KW-1185">Reference proteome</keyword>
<dbReference type="SMART" id="SM00906">
    <property type="entry name" value="Fungal_trans"/>
    <property type="match status" value="1"/>
</dbReference>
<dbReference type="CDD" id="cd12148">
    <property type="entry name" value="fungal_TF_MHR"/>
    <property type="match status" value="1"/>
</dbReference>
<evidence type="ECO:0000256" key="2">
    <source>
        <dbReference type="ARBA" id="ARBA00022723"/>
    </source>
</evidence>
<gene>
    <name evidence="6" type="ORF">P154DRAFT_484270</name>
</gene>
<dbReference type="Gene3D" id="4.10.240.10">
    <property type="entry name" value="Zn(2)-C6 fungal-type DNA-binding domain"/>
    <property type="match status" value="1"/>
</dbReference>
<dbReference type="Pfam" id="PF00172">
    <property type="entry name" value="Zn_clus"/>
    <property type="match status" value="1"/>
</dbReference>